<proteinExistence type="predicted"/>
<dbReference type="KEGG" id="llu:AKJ09_02010"/>
<evidence type="ECO:0000313" key="3">
    <source>
        <dbReference type="EMBL" id="AKU95346.1"/>
    </source>
</evidence>
<reference evidence="3 4" key="1">
    <citation type="submission" date="2015-08" db="EMBL/GenBank/DDBJ databases">
        <authorList>
            <person name="Babu N.S."/>
            <person name="Beckwith C.J."/>
            <person name="Beseler K.G."/>
            <person name="Brison A."/>
            <person name="Carone J.V."/>
            <person name="Caskin T.P."/>
            <person name="Diamond M."/>
            <person name="Durham M.E."/>
            <person name="Foxe J.M."/>
            <person name="Go M."/>
            <person name="Henderson B.A."/>
            <person name="Jones I.B."/>
            <person name="McGettigan J.A."/>
            <person name="Micheletti S.J."/>
            <person name="Nasrallah M.E."/>
            <person name="Ortiz D."/>
            <person name="Piller C.R."/>
            <person name="Privatt S.R."/>
            <person name="Schneider S.L."/>
            <person name="Sharp S."/>
            <person name="Smith T.C."/>
            <person name="Stanton J.D."/>
            <person name="Ullery H.E."/>
            <person name="Wilson R.J."/>
            <person name="Serrano M.G."/>
            <person name="Buck G."/>
            <person name="Lee V."/>
            <person name="Wang Y."/>
            <person name="Carvalho R."/>
            <person name="Voegtly L."/>
            <person name="Shi R."/>
            <person name="Duckworth R."/>
            <person name="Johnson A."/>
            <person name="Loviza R."/>
            <person name="Walstead R."/>
            <person name="Shah Z."/>
            <person name="Kiflezghi M."/>
            <person name="Wade K."/>
            <person name="Ball S.L."/>
            <person name="Bradley K.W."/>
            <person name="Asai D.J."/>
            <person name="Bowman C.A."/>
            <person name="Russell D.A."/>
            <person name="Pope W.H."/>
            <person name="Jacobs-Sera D."/>
            <person name="Hendrix R.W."/>
            <person name="Hatfull G.F."/>
        </authorList>
    </citation>
    <scope>NUCLEOTIDE SEQUENCE [LARGE SCALE GENOMIC DNA]</scope>
    <source>
        <strain evidence="3 4">DSM 27648</strain>
    </source>
</reference>
<dbReference type="AlphaFoldDB" id="A0A0K1PPP0"/>
<feature type="compositionally biased region" description="Polar residues" evidence="1">
    <location>
        <begin position="54"/>
        <end position="71"/>
    </location>
</feature>
<keyword evidence="2" id="KW-0732">Signal</keyword>
<gene>
    <name evidence="3" type="ORF">AKJ09_02010</name>
</gene>
<feature type="signal peptide" evidence="2">
    <location>
        <begin position="1"/>
        <end position="24"/>
    </location>
</feature>
<evidence type="ECO:0000256" key="2">
    <source>
        <dbReference type="SAM" id="SignalP"/>
    </source>
</evidence>
<keyword evidence="4" id="KW-1185">Reference proteome</keyword>
<feature type="region of interest" description="Disordered" evidence="1">
    <location>
        <begin position="50"/>
        <end position="71"/>
    </location>
</feature>
<dbReference type="STRING" id="1391654.AKJ09_02010"/>
<dbReference type="RefSeq" id="WP_146646806.1">
    <property type="nucleotide sequence ID" value="NZ_CP012333.1"/>
</dbReference>
<accession>A0A0K1PPP0</accession>
<protein>
    <recommendedName>
        <fullName evidence="5">Type IV fimbrial biogenesis protein PilY1</fullName>
    </recommendedName>
</protein>
<organism evidence="3 4">
    <name type="scientific">Labilithrix luteola</name>
    <dbReference type="NCBI Taxonomy" id="1391654"/>
    <lineage>
        <taxon>Bacteria</taxon>
        <taxon>Pseudomonadati</taxon>
        <taxon>Myxococcota</taxon>
        <taxon>Polyangia</taxon>
        <taxon>Polyangiales</taxon>
        <taxon>Labilitrichaceae</taxon>
        <taxon>Labilithrix</taxon>
    </lineage>
</organism>
<sequence>MKQTSRNLFIFVCATAPASFAAFACGDDGERTIFDPSSSDADTADAVTIPADSDATTDGNNATDASDASSPVCSVDHWCRTPLPIYQNLRAVWGDGTGVVWAVGSCVAHPELAINGYGDVHHDGCILRWDGTAWQFAFVVEAPDPVSWSNFSTIWGSGPTDIWVGGSAGLYHGEGPDSATLTWTRVPLQREWPIGVVSIWGSGKNDVWLAGAGYFAAGWRTGGGIWHFSGPKNDPDGGAVADWEYDPVSTQFDARLTELRIFGSSGNDLWITGSTRASSEIHPLFLHRGVGEESAIAWVDRTPPTAARTPYGIDVATAGAVTAPGQAWMGIRASWGNGARAYPANQSVLGTGDAGTAFTPFWEVGNYFADGAYDVINGFWSASPTNVWMVSDHGRLRHFDGTQWTLTSLSTSSIPVIADLHGVWGRGVAAPNDIWVVGENVAFHHRDPISPSPENDK</sequence>
<evidence type="ECO:0000313" key="4">
    <source>
        <dbReference type="Proteomes" id="UP000064967"/>
    </source>
</evidence>
<evidence type="ECO:0000256" key="1">
    <source>
        <dbReference type="SAM" id="MobiDB-lite"/>
    </source>
</evidence>
<name>A0A0K1PPP0_9BACT</name>
<dbReference type="Proteomes" id="UP000064967">
    <property type="component" value="Chromosome"/>
</dbReference>
<feature type="chain" id="PRO_5005465834" description="Type IV fimbrial biogenesis protein PilY1" evidence="2">
    <location>
        <begin position="25"/>
        <end position="457"/>
    </location>
</feature>
<evidence type="ECO:0008006" key="5">
    <source>
        <dbReference type="Google" id="ProtNLM"/>
    </source>
</evidence>
<dbReference type="OrthoDB" id="8093255at2"/>
<dbReference type="EMBL" id="CP012333">
    <property type="protein sequence ID" value="AKU95346.1"/>
    <property type="molecule type" value="Genomic_DNA"/>
</dbReference>
<dbReference type="PROSITE" id="PS51257">
    <property type="entry name" value="PROKAR_LIPOPROTEIN"/>
    <property type="match status" value="1"/>
</dbReference>